<evidence type="ECO:0000313" key="4">
    <source>
        <dbReference type="Proteomes" id="UP001578633"/>
    </source>
</evidence>
<comment type="caution">
    <text evidence="3">The sequence shown here is derived from an EMBL/GenBank/DDBJ whole genome shotgun (WGS) entry which is preliminary data.</text>
</comment>
<dbReference type="InterPro" id="IPR056884">
    <property type="entry name" value="NPHP3-like_N"/>
</dbReference>
<evidence type="ECO:0000259" key="2">
    <source>
        <dbReference type="PROSITE" id="PS50837"/>
    </source>
</evidence>
<accession>A0ABR3UJZ0</accession>
<dbReference type="PANTHER" id="PTHR10039">
    <property type="entry name" value="AMELOGENIN"/>
    <property type="match status" value="1"/>
</dbReference>
<dbReference type="InterPro" id="IPR027417">
    <property type="entry name" value="P-loop_NTPase"/>
</dbReference>
<dbReference type="Gene3D" id="3.40.50.300">
    <property type="entry name" value="P-loop containing nucleotide triphosphate hydrolases"/>
    <property type="match status" value="1"/>
</dbReference>
<organism evidence="3 4">
    <name type="scientific">Alternaria dauci</name>
    <dbReference type="NCBI Taxonomy" id="48095"/>
    <lineage>
        <taxon>Eukaryota</taxon>
        <taxon>Fungi</taxon>
        <taxon>Dikarya</taxon>
        <taxon>Ascomycota</taxon>
        <taxon>Pezizomycotina</taxon>
        <taxon>Dothideomycetes</taxon>
        <taxon>Pleosporomycetidae</taxon>
        <taxon>Pleosporales</taxon>
        <taxon>Pleosporineae</taxon>
        <taxon>Pleosporaceae</taxon>
        <taxon>Alternaria</taxon>
        <taxon>Alternaria sect. Porri</taxon>
    </lineage>
</organism>
<feature type="domain" description="NACHT" evidence="2">
    <location>
        <begin position="80"/>
        <end position="301"/>
    </location>
</feature>
<dbReference type="InterPro" id="IPR054471">
    <property type="entry name" value="GPIID_WHD"/>
</dbReference>
<dbReference type="Pfam" id="PF24883">
    <property type="entry name" value="NPHP3_N"/>
    <property type="match status" value="1"/>
</dbReference>
<dbReference type="PROSITE" id="PS50837">
    <property type="entry name" value="NACHT"/>
    <property type="match status" value="1"/>
</dbReference>
<evidence type="ECO:0000256" key="1">
    <source>
        <dbReference type="ARBA" id="ARBA00022737"/>
    </source>
</evidence>
<dbReference type="GeneID" id="96085647"/>
<keyword evidence="4" id="KW-1185">Reference proteome</keyword>
<sequence length="530" mass="59485">MGILGVSLSPIDGESQAEAMKRVRDEVEKQNHCVRDLRLSNPRDDKKRIEETKGGLLTDAYRWVLENHTFQQWQQDLDSRLLWVKGDPGKGKTMLLCGLINELQSSIPQSALLSYFFCQATDTRINSATAVLRGLLYMLVTLQPSLASHIRKKHDYAGKTMFEDENAWIVLAEIFEAVLQDPSLRMTYLIIDALDECVTDRPKLLSFIALQLSASPRAKWVVSSRNWPDIEAQLDQAGHKLKLSLELTATSVAAAVSVFIQNKVYHLAQEKRYKPEIQDAVLQHLTSNANDTFLWVALVCQDLQATAKHNVLKKLHSFPPGLDALYERMMQQINKSDDAELCKQVLASIALVHRPVTLEELVALIEQLEDIADDQDSIREIVALCGSFLTLQDDIVYFVHHSAQEFFLARSAGAVFPSGTEVVDHAMVLRSLQVISKTLHQDVYGLKEFENSADKVEQPIRDPSATEGIYKEDDYMSTALMPLDRAAKADVLSILDCCFASSAVMKGKKEASRTLQLLATCLLEDRKERA</sequence>
<dbReference type="PANTHER" id="PTHR10039:SF14">
    <property type="entry name" value="NACHT DOMAIN-CONTAINING PROTEIN"/>
    <property type="match status" value="1"/>
</dbReference>
<dbReference type="RefSeq" id="XP_069307369.1">
    <property type="nucleotide sequence ID" value="XM_069451518.1"/>
</dbReference>
<protein>
    <recommendedName>
        <fullName evidence="2">NACHT domain-containing protein</fullName>
    </recommendedName>
</protein>
<dbReference type="Pfam" id="PF22939">
    <property type="entry name" value="WHD_GPIID"/>
    <property type="match status" value="1"/>
</dbReference>
<proteinExistence type="predicted"/>
<evidence type="ECO:0000313" key="3">
    <source>
        <dbReference type="EMBL" id="KAL1796785.1"/>
    </source>
</evidence>
<gene>
    <name evidence="3" type="ORF">ACET3X_005325</name>
</gene>
<dbReference type="EMBL" id="JBHGVX010000004">
    <property type="protein sequence ID" value="KAL1796785.1"/>
    <property type="molecule type" value="Genomic_DNA"/>
</dbReference>
<dbReference type="Proteomes" id="UP001578633">
    <property type="component" value="Chromosome 4"/>
</dbReference>
<reference evidence="3 4" key="1">
    <citation type="submission" date="2024-09" db="EMBL/GenBank/DDBJ databases">
        <title>T2T genomes of carrot and Alternaria dauci and their utility for understanding host-pathogen interaction during carrot leaf blight disease.</title>
        <authorList>
            <person name="Liu W."/>
            <person name="Xu S."/>
            <person name="Ou C."/>
            <person name="Liu X."/>
            <person name="Zhuang F."/>
            <person name="Deng X.W."/>
        </authorList>
    </citation>
    <scope>NUCLEOTIDE SEQUENCE [LARGE SCALE GENOMIC DNA]</scope>
    <source>
        <strain evidence="3 4">A2016</strain>
    </source>
</reference>
<keyword evidence="1" id="KW-0677">Repeat</keyword>
<name>A0ABR3UJZ0_9PLEO</name>
<dbReference type="InterPro" id="IPR007111">
    <property type="entry name" value="NACHT_NTPase"/>
</dbReference>